<dbReference type="PROSITE" id="PS51257">
    <property type="entry name" value="PROKAR_LIPOPROTEIN"/>
    <property type="match status" value="1"/>
</dbReference>
<protein>
    <submittedName>
        <fullName evidence="1">Uncharacterized protein</fullName>
    </submittedName>
</protein>
<dbReference type="Proteomes" id="UP000265618">
    <property type="component" value="Unassembled WGS sequence"/>
</dbReference>
<sequence length="209" mass="20547">MTSISDRLGRFGGLVGPTPLVGAIGACGGVAAYTGGALTGAVLGNGLNWAPVGALNSATYVTHVTMLGRYFAPKLAQTKMSPLMRAFVQGVVTDSIASVSTSIIMGPIVGFKSAGGLAKGAVPMAVSGGLRNVVGALAKQRYTATGAALDPKGMILSGVQAGAACGATRALLNGMGVKAGAKAVACVAVSVGCNYVTQFSLGKVAAEKK</sequence>
<gene>
    <name evidence="1" type="ORF">KIPB_004815</name>
</gene>
<dbReference type="EMBL" id="BDIP01001066">
    <property type="protein sequence ID" value="GIQ83484.1"/>
    <property type="molecule type" value="Genomic_DNA"/>
</dbReference>
<comment type="caution">
    <text evidence="1">The sequence shown here is derived from an EMBL/GenBank/DDBJ whole genome shotgun (WGS) entry which is preliminary data.</text>
</comment>
<organism evidence="1 2">
    <name type="scientific">Kipferlia bialata</name>
    <dbReference type="NCBI Taxonomy" id="797122"/>
    <lineage>
        <taxon>Eukaryota</taxon>
        <taxon>Metamonada</taxon>
        <taxon>Carpediemonas-like organisms</taxon>
        <taxon>Kipferlia</taxon>
    </lineage>
</organism>
<evidence type="ECO:0000313" key="1">
    <source>
        <dbReference type="EMBL" id="GIQ83484.1"/>
    </source>
</evidence>
<proteinExistence type="predicted"/>
<dbReference type="AlphaFoldDB" id="A0A9K3CUD0"/>
<evidence type="ECO:0000313" key="2">
    <source>
        <dbReference type="Proteomes" id="UP000265618"/>
    </source>
</evidence>
<accession>A0A9K3CUD0</accession>
<name>A0A9K3CUD0_9EUKA</name>
<reference evidence="1 2" key="1">
    <citation type="journal article" date="2018" name="PLoS ONE">
        <title>The draft genome of Kipferlia bialata reveals reductive genome evolution in fornicate parasites.</title>
        <authorList>
            <person name="Tanifuji G."/>
            <person name="Takabayashi S."/>
            <person name="Kume K."/>
            <person name="Takagi M."/>
            <person name="Nakayama T."/>
            <person name="Kamikawa R."/>
            <person name="Inagaki Y."/>
            <person name="Hashimoto T."/>
        </authorList>
    </citation>
    <scope>NUCLEOTIDE SEQUENCE [LARGE SCALE GENOMIC DNA]</scope>
    <source>
        <strain evidence="1">NY0173</strain>
    </source>
</reference>
<keyword evidence="2" id="KW-1185">Reference proteome</keyword>